<dbReference type="Gene3D" id="3.30.1200.10">
    <property type="entry name" value="YggU-like"/>
    <property type="match status" value="1"/>
</dbReference>
<gene>
    <name evidence="3" type="ORF">ACFOOT_05600</name>
</gene>
<dbReference type="EMBL" id="JBHRYE010000010">
    <property type="protein sequence ID" value="MFC3670891.1"/>
    <property type="molecule type" value="Genomic_DNA"/>
</dbReference>
<accession>A0ABV7V2G8</accession>
<reference evidence="4" key="1">
    <citation type="journal article" date="2019" name="Int. J. Syst. Evol. Microbiol.">
        <title>The Global Catalogue of Microorganisms (GCM) 10K type strain sequencing project: providing services to taxonomists for standard genome sequencing and annotation.</title>
        <authorList>
            <consortium name="The Broad Institute Genomics Platform"/>
            <consortium name="The Broad Institute Genome Sequencing Center for Infectious Disease"/>
            <person name="Wu L."/>
            <person name="Ma J."/>
        </authorList>
    </citation>
    <scope>NUCLEOTIDE SEQUENCE [LARGE SCALE GENOMIC DNA]</scope>
    <source>
        <strain evidence="4">KCTC 42224</strain>
    </source>
</reference>
<dbReference type="SUPFAM" id="SSF69786">
    <property type="entry name" value="YggU-like"/>
    <property type="match status" value="1"/>
</dbReference>
<keyword evidence="4" id="KW-1185">Reference proteome</keyword>
<evidence type="ECO:0000256" key="1">
    <source>
        <dbReference type="ARBA" id="ARBA00010364"/>
    </source>
</evidence>
<dbReference type="RefSeq" id="WP_191322854.1">
    <property type="nucleotide sequence ID" value="NZ_BMZP01000002.1"/>
</dbReference>
<dbReference type="SMART" id="SM01152">
    <property type="entry name" value="DUF167"/>
    <property type="match status" value="1"/>
</dbReference>
<evidence type="ECO:0000256" key="2">
    <source>
        <dbReference type="HAMAP-Rule" id="MF_00634"/>
    </source>
</evidence>
<dbReference type="HAMAP" id="MF_00634">
    <property type="entry name" value="UPF0235"/>
    <property type="match status" value="1"/>
</dbReference>
<organism evidence="3 4">
    <name type="scientific">Novosphingobium pokkalii</name>
    <dbReference type="NCBI Taxonomy" id="1770194"/>
    <lineage>
        <taxon>Bacteria</taxon>
        <taxon>Pseudomonadati</taxon>
        <taxon>Pseudomonadota</taxon>
        <taxon>Alphaproteobacteria</taxon>
        <taxon>Sphingomonadales</taxon>
        <taxon>Sphingomonadaceae</taxon>
        <taxon>Novosphingobium</taxon>
    </lineage>
</organism>
<comment type="similarity">
    <text evidence="1 2">Belongs to the UPF0235 family.</text>
</comment>
<protein>
    <recommendedName>
        <fullName evidence="2">UPF0235 protein ACFOOT_05600</fullName>
    </recommendedName>
</protein>
<dbReference type="Pfam" id="PF02594">
    <property type="entry name" value="DUF167"/>
    <property type="match status" value="1"/>
</dbReference>
<dbReference type="Proteomes" id="UP001595683">
    <property type="component" value="Unassembled WGS sequence"/>
</dbReference>
<dbReference type="InterPro" id="IPR003746">
    <property type="entry name" value="DUF167"/>
</dbReference>
<comment type="caution">
    <text evidence="3">The sequence shown here is derived from an EMBL/GenBank/DDBJ whole genome shotgun (WGS) entry which is preliminary data.</text>
</comment>
<proteinExistence type="inferred from homology"/>
<dbReference type="PANTHER" id="PTHR13420:SF7">
    <property type="entry name" value="UPF0235 PROTEIN C15ORF40"/>
    <property type="match status" value="1"/>
</dbReference>
<sequence length="95" mass="9840">MARPKVELPPAAALRALADAESRLAVRVTPGARAEGVAIEQGRVQVKVRAKPEDGKATAAVIALVAQALGVAASRVDLLRGATSREKLLRLPPEG</sequence>
<evidence type="ECO:0000313" key="3">
    <source>
        <dbReference type="EMBL" id="MFC3670891.1"/>
    </source>
</evidence>
<dbReference type="InterPro" id="IPR036591">
    <property type="entry name" value="YggU-like_sf"/>
</dbReference>
<dbReference type="NCBIfam" id="TIGR00251">
    <property type="entry name" value="DUF167 family protein"/>
    <property type="match status" value="1"/>
</dbReference>
<name>A0ABV7V2G8_9SPHN</name>
<evidence type="ECO:0000313" key="4">
    <source>
        <dbReference type="Proteomes" id="UP001595683"/>
    </source>
</evidence>
<dbReference type="PANTHER" id="PTHR13420">
    <property type="entry name" value="UPF0235 PROTEIN C15ORF40"/>
    <property type="match status" value="1"/>
</dbReference>